<evidence type="ECO:0000256" key="5">
    <source>
        <dbReference type="PROSITE-ProRule" id="PRU10015"/>
    </source>
</evidence>
<accession>A0A937G2I8</accession>
<dbReference type="SUPFAM" id="SSF50249">
    <property type="entry name" value="Nucleic acid-binding proteins"/>
    <property type="match status" value="1"/>
</dbReference>
<keyword evidence="3 4" id="KW-0949">S-adenosyl-L-methionine</keyword>
<evidence type="ECO:0000313" key="8">
    <source>
        <dbReference type="Proteomes" id="UP000614216"/>
    </source>
</evidence>
<keyword evidence="1 4" id="KW-0489">Methyltransferase</keyword>
<sequence length="473" mass="53985">MKIKNKVLKDIEIEGIAAEGKCITHYDGKVVFVSGVAPGDIADIKIIRKKKSFLEAIPVHISQYSDKRREPFCNHFGTCGGCKWQHINYDTQLDYKHQQVIDSLERIAKVPFSNVSRILPSENTEYYRNKLEFTFSNKRWLTREEIESDENLDRNALGFHIPKRFDKILDIEHCYLQPDPSNAIRLAVRELALKHNISFFDLITQQGFLRNLIIRDTSIGEVMVILQVAREDKEALELILDHLKNKFPEITSLNYVINSKGNETFNDLEVVNWHGRPFIVEEMPLPDAPDQVVKFRIGPKSFFQTNASQANLLYKKAWELAGLTGKELVYDLYTGTGTIANYVAHNAKNVIGIEYVEAAIDDAKINAEINNINNTDFYAGDMKDLLNNEFIQTHGRPDVIITDPPRAGMHEDVCKVILNAAPERIVYVSCNPATQARDIAILDRKYKVAAVQPVDMFPHTHHVENIVLLELKK</sequence>
<dbReference type="Pfam" id="PF05958">
    <property type="entry name" value="tRNA_U5-meth_tr"/>
    <property type="match status" value="1"/>
</dbReference>
<protein>
    <submittedName>
        <fullName evidence="7">23S rRNA (Uracil(1939)-C(5))-methyltransferase RlmD</fullName>
        <ecNumber evidence="7">2.1.1.190</ecNumber>
    </submittedName>
</protein>
<dbReference type="PANTHER" id="PTHR11061:SF30">
    <property type="entry name" value="TRNA (URACIL(54)-C(5))-METHYLTRANSFERASE"/>
    <property type="match status" value="1"/>
</dbReference>
<feature type="active site" evidence="5">
    <location>
        <position position="430"/>
    </location>
</feature>
<dbReference type="Gene3D" id="3.40.50.150">
    <property type="entry name" value="Vaccinia Virus protein VP39"/>
    <property type="match status" value="1"/>
</dbReference>
<dbReference type="GO" id="GO:0070041">
    <property type="term" value="F:rRNA (uridine-C5-)-methyltransferase activity"/>
    <property type="evidence" value="ECO:0007669"/>
    <property type="project" value="TreeGrafter"/>
</dbReference>
<evidence type="ECO:0000256" key="3">
    <source>
        <dbReference type="ARBA" id="ARBA00022691"/>
    </source>
</evidence>
<dbReference type="InterPro" id="IPR030391">
    <property type="entry name" value="MeTrfase_TrmA_CS"/>
</dbReference>
<evidence type="ECO:0000313" key="7">
    <source>
        <dbReference type="EMBL" id="MBL6447266.1"/>
    </source>
</evidence>
<feature type="domain" description="TRAM" evidence="6">
    <location>
        <begin position="1"/>
        <end position="60"/>
    </location>
</feature>
<evidence type="ECO:0000259" key="6">
    <source>
        <dbReference type="PROSITE" id="PS50926"/>
    </source>
</evidence>
<reference evidence="7" key="1">
    <citation type="submission" date="2021-01" db="EMBL/GenBank/DDBJ databases">
        <title>Fulvivirga kasyanovii gen. nov., sp nov., a novel member of the phylum Bacteroidetes isolated from seawater in a mussel farm.</title>
        <authorList>
            <person name="Zhao L.-H."/>
            <person name="Wang Z.-J."/>
        </authorList>
    </citation>
    <scope>NUCLEOTIDE SEQUENCE</scope>
    <source>
        <strain evidence="7">29W222</strain>
    </source>
</reference>
<dbReference type="PROSITE" id="PS51687">
    <property type="entry name" value="SAM_MT_RNA_M5U"/>
    <property type="match status" value="1"/>
</dbReference>
<name>A0A937G2I8_9BACT</name>
<proteinExistence type="inferred from homology"/>
<dbReference type="SUPFAM" id="SSF53335">
    <property type="entry name" value="S-adenosyl-L-methionine-dependent methyltransferases"/>
    <property type="match status" value="1"/>
</dbReference>
<evidence type="ECO:0000256" key="4">
    <source>
        <dbReference type="PROSITE-ProRule" id="PRU01024"/>
    </source>
</evidence>
<dbReference type="Pfam" id="PF01938">
    <property type="entry name" value="TRAM"/>
    <property type="match status" value="1"/>
</dbReference>
<dbReference type="PROSITE" id="PS01230">
    <property type="entry name" value="TRMA_1"/>
    <property type="match status" value="1"/>
</dbReference>
<dbReference type="CDD" id="cd02440">
    <property type="entry name" value="AdoMet_MTases"/>
    <property type="match status" value="1"/>
</dbReference>
<dbReference type="InterPro" id="IPR010280">
    <property type="entry name" value="U5_MeTrfase_fam"/>
</dbReference>
<dbReference type="Gene3D" id="2.40.50.140">
    <property type="entry name" value="Nucleic acid-binding proteins"/>
    <property type="match status" value="1"/>
</dbReference>
<dbReference type="InterPro" id="IPR002792">
    <property type="entry name" value="TRAM_dom"/>
</dbReference>
<evidence type="ECO:0000256" key="1">
    <source>
        <dbReference type="ARBA" id="ARBA00022603"/>
    </source>
</evidence>
<keyword evidence="8" id="KW-1185">Reference proteome</keyword>
<dbReference type="FunFam" id="3.40.50.150:FF:000009">
    <property type="entry name" value="23S rRNA (Uracil(1939)-C(5))-methyltransferase RlmD"/>
    <property type="match status" value="1"/>
</dbReference>
<evidence type="ECO:0000256" key="2">
    <source>
        <dbReference type="ARBA" id="ARBA00022679"/>
    </source>
</evidence>
<gene>
    <name evidence="7" type="primary">rlmD</name>
    <name evidence="7" type="ORF">JMN32_13165</name>
</gene>
<dbReference type="EMBL" id="JAEUGD010000042">
    <property type="protein sequence ID" value="MBL6447266.1"/>
    <property type="molecule type" value="Genomic_DNA"/>
</dbReference>
<dbReference type="InterPro" id="IPR030390">
    <property type="entry name" value="MeTrfase_TrmA_AS"/>
</dbReference>
<feature type="binding site" evidence="4">
    <location>
        <position position="403"/>
    </location>
    <ligand>
        <name>S-adenosyl-L-methionine</name>
        <dbReference type="ChEBI" id="CHEBI:59789"/>
    </ligand>
</feature>
<organism evidence="7 8">
    <name type="scientific">Fulvivirga marina</name>
    <dbReference type="NCBI Taxonomy" id="2494733"/>
    <lineage>
        <taxon>Bacteria</taxon>
        <taxon>Pseudomonadati</taxon>
        <taxon>Bacteroidota</taxon>
        <taxon>Cytophagia</taxon>
        <taxon>Cytophagales</taxon>
        <taxon>Fulvivirgaceae</taxon>
        <taxon>Fulvivirga</taxon>
    </lineage>
</organism>
<dbReference type="PROSITE" id="PS50926">
    <property type="entry name" value="TRAM"/>
    <property type="match status" value="1"/>
</dbReference>
<dbReference type="Proteomes" id="UP000614216">
    <property type="component" value="Unassembled WGS sequence"/>
</dbReference>
<dbReference type="PANTHER" id="PTHR11061">
    <property type="entry name" value="RNA M5U METHYLTRANSFERASE"/>
    <property type="match status" value="1"/>
</dbReference>
<comment type="caution">
    <text evidence="7">The sequence shown here is derived from an EMBL/GenBank/DDBJ whole genome shotgun (WGS) entry which is preliminary data.</text>
</comment>
<feature type="active site" description="Nucleophile" evidence="4">
    <location>
        <position position="430"/>
    </location>
</feature>
<feature type="binding site" evidence="4">
    <location>
        <position position="333"/>
    </location>
    <ligand>
        <name>S-adenosyl-L-methionine</name>
        <dbReference type="ChEBI" id="CHEBI:59789"/>
    </ligand>
</feature>
<feature type="binding site" evidence="4">
    <location>
        <position position="354"/>
    </location>
    <ligand>
        <name>S-adenosyl-L-methionine</name>
        <dbReference type="ChEBI" id="CHEBI:59789"/>
    </ligand>
</feature>
<dbReference type="InterPro" id="IPR012340">
    <property type="entry name" value="NA-bd_OB-fold"/>
</dbReference>
<comment type="similarity">
    <text evidence="4">Belongs to the class I-like SAM-binding methyltransferase superfamily. RNA M5U methyltransferase family.</text>
</comment>
<feature type="binding site" evidence="4">
    <location>
        <position position="304"/>
    </location>
    <ligand>
        <name>S-adenosyl-L-methionine</name>
        <dbReference type="ChEBI" id="CHEBI:59789"/>
    </ligand>
</feature>
<dbReference type="EC" id="2.1.1.190" evidence="7"/>
<dbReference type="Gene3D" id="2.40.50.1070">
    <property type="match status" value="1"/>
</dbReference>
<dbReference type="AlphaFoldDB" id="A0A937G2I8"/>
<keyword evidence="2 4" id="KW-0808">Transferase</keyword>
<dbReference type="NCBIfam" id="TIGR00479">
    <property type="entry name" value="rumA"/>
    <property type="match status" value="1"/>
</dbReference>
<dbReference type="PROSITE" id="PS01231">
    <property type="entry name" value="TRMA_2"/>
    <property type="match status" value="1"/>
</dbReference>
<dbReference type="GO" id="GO:0070475">
    <property type="term" value="P:rRNA base methylation"/>
    <property type="evidence" value="ECO:0007669"/>
    <property type="project" value="TreeGrafter"/>
</dbReference>
<dbReference type="RefSeq" id="WP_202856784.1">
    <property type="nucleotide sequence ID" value="NZ_JAEUGD010000042.1"/>
</dbReference>
<dbReference type="InterPro" id="IPR029063">
    <property type="entry name" value="SAM-dependent_MTases_sf"/>
</dbReference>